<feature type="transmembrane region" description="Helical" evidence="1">
    <location>
        <begin position="21"/>
        <end position="42"/>
    </location>
</feature>
<dbReference type="AlphaFoldDB" id="A0A7X2S7I7"/>
<gene>
    <name evidence="3" type="ORF">GKZ89_15020</name>
</gene>
<feature type="domain" description="DUF4064" evidence="2">
    <location>
        <begin position="13"/>
        <end position="117"/>
    </location>
</feature>
<feature type="transmembrane region" description="Helical" evidence="1">
    <location>
        <begin position="109"/>
        <end position="139"/>
    </location>
</feature>
<evidence type="ECO:0000259" key="2">
    <source>
        <dbReference type="Pfam" id="PF13273"/>
    </source>
</evidence>
<keyword evidence="4" id="KW-1185">Reference proteome</keyword>
<organism evidence="3 4">
    <name type="scientific">Metabacillus mangrovi</name>
    <dbReference type="NCBI Taxonomy" id="1491830"/>
    <lineage>
        <taxon>Bacteria</taxon>
        <taxon>Bacillati</taxon>
        <taxon>Bacillota</taxon>
        <taxon>Bacilli</taxon>
        <taxon>Bacillales</taxon>
        <taxon>Bacillaceae</taxon>
        <taxon>Metabacillus</taxon>
    </lineage>
</organism>
<dbReference type="InterPro" id="IPR025273">
    <property type="entry name" value="DUF4064"/>
</dbReference>
<comment type="caution">
    <text evidence="3">The sequence shown here is derived from an EMBL/GenBank/DDBJ whole genome shotgun (WGS) entry which is preliminary data.</text>
</comment>
<sequence length="155" mass="16277">MEIIFMTRRNGMKRVAETVMTVIGMILFGILVLGSLLFHFIFANSEQLKASGSFTFEENIPGFSEEQVMDFMSGGALFIAAAAAVCTVLGLVSLLLLKSRPGASAVLSIVAGAAGIIFTAMIGFVGGVLYIAAGIMILVKSKRASASLHKEAGLQ</sequence>
<reference evidence="3 4" key="1">
    <citation type="journal article" date="2017" name="Int. J. Syst. Evol. Microbiol.">
        <title>Bacillus mangrovi sp. nov., isolated from a sediment sample from a mangrove forest.</title>
        <authorList>
            <person name="Gupta V."/>
            <person name="Singh P.K."/>
            <person name="Korpole S."/>
            <person name="Tanuku N.R.S."/>
            <person name="Pinnaka A.K."/>
        </authorList>
    </citation>
    <scope>NUCLEOTIDE SEQUENCE [LARGE SCALE GENOMIC DNA]</scope>
    <source>
        <strain evidence="3 4">KCTC 33872</strain>
    </source>
</reference>
<keyword evidence="1" id="KW-1133">Transmembrane helix</keyword>
<protein>
    <submittedName>
        <fullName evidence="3">DUF4064 domain-containing protein</fullName>
    </submittedName>
</protein>
<evidence type="ECO:0000256" key="1">
    <source>
        <dbReference type="SAM" id="Phobius"/>
    </source>
</evidence>
<evidence type="ECO:0000313" key="4">
    <source>
        <dbReference type="Proteomes" id="UP000434639"/>
    </source>
</evidence>
<dbReference type="Pfam" id="PF13273">
    <property type="entry name" value="DUF4064"/>
    <property type="match status" value="1"/>
</dbReference>
<evidence type="ECO:0000313" key="3">
    <source>
        <dbReference type="EMBL" id="MTH54713.1"/>
    </source>
</evidence>
<keyword evidence="1" id="KW-0812">Transmembrane</keyword>
<keyword evidence="1" id="KW-0472">Membrane</keyword>
<proteinExistence type="predicted"/>
<dbReference type="EMBL" id="WMIB01000017">
    <property type="protein sequence ID" value="MTH54713.1"/>
    <property type="molecule type" value="Genomic_DNA"/>
</dbReference>
<dbReference type="Proteomes" id="UP000434639">
    <property type="component" value="Unassembled WGS sequence"/>
</dbReference>
<feature type="transmembrane region" description="Helical" evidence="1">
    <location>
        <begin position="76"/>
        <end position="97"/>
    </location>
</feature>
<name>A0A7X2S7I7_9BACI</name>
<accession>A0A7X2S7I7</accession>